<name>A0A2P6SC63_ROSCH</name>
<organism evidence="6 7">
    <name type="scientific">Rosa chinensis</name>
    <name type="common">China rose</name>
    <dbReference type="NCBI Taxonomy" id="74649"/>
    <lineage>
        <taxon>Eukaryota</taxon>
        <taxon>Viridiplantae</taxon>
        <taxon>Streptophyta</taxon>
        <taxon>Embryophyta</taxon>
        <taxon>Tracheophyta</taxon>
        <taxon>Spermatophyta</taxon>
        <taxon>Magnoliopsida</taxon>
        <taxon>eudicotyledons</taxon>
        <taxon>Gunneridae</taxon>
        <taxon>Pentapetalae</taxon>
        <taxon>rosids</taxon>
        <taxon>fabids</taxon>
        <taxon>Rosales</taxon>
        <taxon>Rosaceae</taxon>
        <taxon>Rosoideae</taxon>
        <taxon>Rosoideae incertae sedis</taxon>
        <taxon>Rosa</taxon>
    </lineage>
</organism>
<evidence type="ECO:0000313" key="6">
    <source>
        <dbReference type="EMBL" id="PRQ56256.1"/>
    </source>
</evidence>
<feature type="domain" description="NAC" evidence="5">
    <location>
        <begin position="8"/>
        <end position="95"/>
    </location>
</feature>
<dbReference type="Pfam" id="PF02365">
    <property type="entry name" value="NAM"/>
    <property type="match status" value="1"/>
</dbReference>
<evidence type="ECO:0000256" key="2">
    <source>
        <dbReference type="ARBA" id="ARBA00023125"/>
    </source>
</evidence>
<dbReference type="InterPro" id="IPR036093">
    <property type="entry name" value="NAC_dom_sf"/>
</dbReference>
<dbReference type="SUPFAM" id="SSF101941">
    <property type="entry name" value="NAC domain"/>
    <property type="match status" value="1"/>
</dbReference>
<keyword evidence="4" id="KW-0539">Nucleus</keyword>
<dbReference type="Gramene" id="PRQ56256">
    <property type="protein sequence ID" value="PRQ56256"/>
    <property type="gene ID" value="RchiOBHm_Chr1g0333781"/>
</dbReference>
<evidence type="ECO:0000256" key="4">
    <source>
        <dbReference type="ARBA" id="ARBA00023242"/>
    </source>
</evidence>
<comment type="caution">
    <text evidence="6">The sequence shown here is derived from an EMBL/GenBank/DDBJ whole genome shotgun (WGS) entry which is preliminary data.</text>
</comment>
<proteinExistence type="predicted"/>
<sequence>MSCGGFTVPPGYGFHPTDEKLLSDLEEKNRCKDSEITTIIPEIDVCKHEPHELPANILSGRRLGRKFAESLKSHVNCISSLFVYSALLWYCCGCV</sequence>
<evidence type="ECO:0000259" key="5">
    <source>
        <dbReference type="PROSITE" id="PS51005"/>
    </source>
</evidence>
<accession>A0A2P6SC63</accession>
<keyword evidence="7" id="KW-1185">Reference proteome</keyword>
<dbReference type="InterPro" id="IPR003441">
    <property type="entry name" value="NAC-dom"/>
</dbReference>
<dbReference type="EMBL" id="PDCK01000039">
    <property type="protein sequence ID" value="PRQ56256.1"/>
    <property type="molecule type" value="Genomic_DNA"/>
</dbReference>
<reference evidence="6 7" key="1">
    <citation type="journal article" date="2018" name="Nat. Genet.">
        <title>The Rosa genome provides new insights in the design of modern roses.</title>
        <authorList>
            <person name="Bendahmane M."/>
        </authorList>
    </citation>
    <scope>NUCLEOTIDE SEQUENCE [LARGE SCALE GENOMIC DNA]</scope>
    <source>
        <strain evidence="7">cv. Old Blush</strain>
    </source>
</reference>
<evidence type="ECO:0000256" key="3">
    <source>
        <dbReference type="ARBA" id="ARBA00023163"/>
    </source>
</evidence>
<dbReference type="Proteomes" id="UP000238479">
    <property type="component" value="Chromosome 1"/>
</dbReference>
<evidence type="ECO:0000313" key="7">
    <source>
        <dbReference type="Proteomes" id="UP000238479"/>
    </source>
</evidence>
<protein>
    <submittedName>
        <fullName evidence="6">Putative transcription factor NAM family</fullName>
    </submittedName>
</protein>
<keyword evidence="2" id="KW-0238">DNA-binding</keyword>
<dbReference type="GO" id="GO:0006355">
    <property type="term" value="P:regulation of DNA-templated transcription"/>
    <property type="evidence" value="ECO:0007669"/>
    <property type="project" value="InterPro"/>
</dbReference>
<keyword evidence="1" id="KW-0805">Transcription regulation</keyword>
<dbReference type="GO" id="GO:0003677">
    <property type="term" value="F:DNA binding"/>
    <property type="evidence" value="ECO:0007669"/>
    <property type="project" value="UniProtKB-KW"/>
</dbReference>
<dbReference type="PROSITE" id="PS51005">
    <property type="entry name" value="NAC"/>
    <property type="match status" value="1"/>
</dbReference>
<keyword evidence="3" id="KW-0804">Transcription</keyword>
<evidence type="ECO:0000256" key="1">
    <source>
        <dbReference type="ARBA" id="ARBA00023015"/>
    </source>
</evidence>
<dbReference type="AlphaFoldDB" id="A0A2P6SC63"/>
<gene>
    <name evidence="6" type="ORF">RchiOBHm_Chr1g0333781</name>
</gene>